<keyword evidence="2" id="KW-1133">Transmembrane helix</keyword>
<comment type="caution">
    <text evidence="3">The sequence shown here is derived from an EMBL/GenBank/DDBJ whole genome shotgun (WGS) entry which is preliminary data.</text>
</comment>
<keyword evidence="2" id="KW-0472">Membrane</keyword>
<feature type="region of interest" description="Disordered" evidence="1">
    <location>
        <begin position="1"/>
        <end position="20"/>
    </location>
</feature>
<evidence type="ECO:0000313" key="3">
    <source>
        <dbReference type="EMBL" id="GAA2137755.1"/>
    </source>
</evidence>
<evidence type="ECO:0008006" key="5">
    <source>
        <dbReference type="Google" id="ProtNLM"/>
    </source>
</evidence>
<gene>
    <name evidence="3" type="ORF">GCM10009844_05130</name>
</gene>
<feature type="transmembrane region" description="Helical" evidence="2">
    <location>
        <begin position="85"/>
        <end position="102"/>
    </location>
</feature>
<proteinExistence type="predicted"/>
<evidence type="ECO:0000256" key="1">
    <source>
        <dbReference type="SAM" id="MobiDB-lite"/>
    </source>
</evidence>
<feature type="transmembrane region" description="Helical" evidence="2">
    <location>
        <begin position="53"/>
        <end position="73"/>
    </location>
</feature>
<organism evidence="3 4">
    <name type="scientific">Nocardioides koreensis</name>
    <dbReference type="NCBI Taxonomy" id="433651"/>
    <lineage>
        <taxon>Bacteria</taxon>
        <taxon>Bacillati</taxon>
        <taxon>Actinomycetota</taxon>
        <taxon>Actinomycetes</taxon>
        <taxon>Propionibacteriales</taxon>
        <taxon>Nocardioidaceae</taxon>
        <taxon>Nocardioides</taxon>
    </lineage>
</organism>
<reference evidence="3 4" key="1">
    <citation type="journal article" date="2019" name="Int. J. Syst. Evol. Microbiol.">
        <title>The Global Catalogue of Microorganisms (GCM) 10K type strain sequencing project: providing services to taxonomists for standard genome sequencing and annotation.</title>
        <authorList>
            <consortium name="The Broad Institute Genomics Platform"/>
            <consortium name="The Broad Institute Genome Sequencing Center for Infectious Disease"/>
            <person name="Wu L."/>
            <person name="Ma J."/>
        </authorList>
    </citation>
    <scope>NUCLEOTIDE SEQUENCE [LARGE SCALE GENOMIC DNA]</scope>
    <source>
        <strain evidence="3 4">JCM 16022</strain>
    </source>
</reference>
<dbReference type="RefSeq" id="WP_344147092.1">
    <property type="nucleotide sequence ID" value="NZ_BAAAQR010000001.1"/>
</dbReference>
<sequence>MTSEPIGKGHGGRHAAATPGKAVEVPSTTFHYHDRERLASYRRTEPYPPMARAGAWLVLLVGLSVMYAEWDLYGQSAQNQSDANWALGFMILSTAGALRILVGAPGRHLPAGVAILVSGLGFLYRAFLVTGDASAVLAYEATCGVLLVVAALMVLLSPDLTGPPPPSSDPWG</sequence>
<feature type="transmembrane region" description="Helical" evidence="2">
    <location>
        <begin position="135"/>
        <end position="156"/>
    </location>
</feature>
<keyword evidence="2" id="KW-0812">Transmembrane</keyword>
<name>A0ABN2Z701_9ACTN</name>
<evidence type="ECO:0000256" key="2">
    <source>
        <dbReference type="SAM" id="Phobius"/>
    </source>
</evidence>
<accession>A0ABN2Z701</accession>
<protein>
    <recommendedName>
        <fullName evidence="5">DUF4345 domain-containing protein</fullName>
    </recommendedName>
</protein>
<dbReference type="Proteomes" id="UP001501771">
    <property type="component" value="Unassembled WGS sequence"/>
</dbReference>
<evidence type="ECO:0000313" key="4">
    <source>
        <dbReference type="Proteomes" id="UP001501771"/>
    </source>
</evidence>
<dbReference type="EMBL" id="BAAAQR010000001">
    <property type="protein sequence ID" value="GAA2137755.1"/>
    <property type="molecule type" value="Genomic_DNA"/>
</dbReference>
<keyword evidence="4" id="KW-1185">Reference proteome</keyword>
<feature type="transmembrane region" description="Helical" evidence="2">
    <location>
        <begin position="108"/>
        <end position="128"/>
    </location>
</feature>